<evidence type="ECO:0008006" key="7">
    <source>
        <dbReference type="Google" id="ProtNLM"/>
    </source>
</evidence>
<dbReference type="InterPro" id="IPR008949">
    <property type="entry name" value="Isoprenoid_synthase_dom_sf"/>
</dbReference>
<dbReference type="Gene3D" id="1.10.600.10">
    <property type="entry name" value="Farnesyl Diphosphate Synthase"/>
    <property type="match status" value="1"/>
</dbReference>
<dbReference type="PANTHER" id="PTHR12001:SF85">
    <property type="entry name" value="SHORT CHAIN ISOPRENYL DIPHOSPHATE SYNTHASE"/>
    <property type="match status" value="1"/>
</dbReference>
<dbReference type="PROSITE" id="PS00723">
    <property type="entry name" value="POLYPRENYL_SYNTHASE_1"/>
    <property type="match status" value="1"/>
</dbReference>
<dbReference type="SUPFAM" id="SSF48576">
    <property type="entry name" value="Terpenoid synthases"/>
    <property type="match status" value="1"/>
</dbReference>
<reference evidence="6" key="1">
    <citation type="journal article" date="2014" name="Front. Microbiol.">
        <title>High frequency of phylogenetically diverse reductive dehalogenase-homologous genes in deep subseafloor sedimentary metagenomes.</title>
        <authorList>
            <person name="Kawai M."/>
            <person name="Futagami T."/>
            <person name="Toyoda A."/>
            <person name="Takaki Y."/>
            <person name="Nishi S."/>
            <person name="Hori S."/>
            <person name="Arai W."/>
            <person name="Tsubouchi T."/>
            <person name="Morono Y."/>
            <person name="Uchiyama I."/>
            <person name="Ito T."/>
            <person name="Fujiyama A."/>
            <person name="Inagaki F."/>
            <person name="Takami H."/>
        </authorList>
    </citation>
    <scope>NUCLEOTIDE SEQUENCE</scope>
    <source>
        <strain evidence="6">Expedition CK06-06</strain>
    </source>
</reference>
<protein>
    <recommendedName>
        <fullName evidence="7">Polyprenyl synthetase</fullName>
    </recommendedName>
</protein>
<proteinExistence type="inferred from homology"/>
<dbReference type="PANTHER" id="PTHR12001">
    <property type="entry name" value="GERANYLGERANYL PYROPHOSPHATE SYNTHASE"/>
    <property type="match status" value="1"/>
</dbReference>
<keyword evidence="3" id="KW-0808">Transferase</keyword>
<comment type="similarity">
    <text evidence="2">Belongs to the FPP/GGPP synthase family.</text>
</comment>
<organism evidence="6">
    <name type="scientific">marine sediment metagenome</name>
    <dbReference type="NCBI Taxonomy" id="412755"/>
    <lineage>
        <taxon>unclassified sequences</taxon>
        <taxon>metagenomes</taxon>
        <taxon>ecological metagenomes</taxon>
    </lineage>
</organism>
<dbReference type="AlphaFoldDB" id="X1K7F3"/>
<gene>
    <name evidence="6" type="ORF">S03H2_62549</name>
</gene>
<accession>X1K7F3</accession>
<keyword evidence="4" id="KW-0479">Metal-binding</keyword>
<evidence type="ECO:0000256" key="3">
    <source>
        <dbReference type="ARBA" id="ARBA00022679"/>
    </source>
</evidence>
<dbReference type="Pfam" id="PF00348">
    <property type="entry name" value="polyprenyl_synt"/>
    <property type="match status" value="1"/>
</dbReference>
<comment type="cofactor">
    <cofactor evidence="1">
        <name>Mg(2+)</name>
        <dbReference type="ChEBI" id="CHEBI:18420"/>
    </cofactor>
</comment>
<evidence type="ECO:0000256" key="2">
    <source>
        <dbReference type="ARBA" id="ARBA00006706"/>
    </source>
</evidence>
<evidence type="ECO:0000313" key="6">
    <source>
        <dbReference type="EMBL" id="GAH78013.1"/>
    </source>
</evidence>
<evidence type="ECO:0000256" key="4">
    <source>
        <dbReference type="ARBA" id="ARBA00022723"/>
    </source>
</evidence>
<feature type="non-terminal residue" evidence="6">
    <location>
        <position position="192"/>
    </location>
</feature>
<dbReference type="InterPro" id="IPR000092">
    <property type="entry name" value="Polyprenyl_synt"/>
</dbReference>
<dbReference type="GO" id="GO:0004659">
    <property type="term" value="F:prenyltransferase activity"/>
    <property type="evidence" value="ECO:0007669"/>
    <property type="project" value="InterPro"/>
</dbReference>
<comment type="caution">
    <text evidence="6">The sequence shown here is derived from an EMBL/GenBank/DDBJ whole genome shotgun (WGS) entry which is preliminary data.</text>
</comment>
<name>X1K7F3_9ZZZZ</name>
<dbReference type="GO" id="GO:0046872">
    <property type="term" value="F:metal ion binding"/>
    <property type="evidence" value="ECO:0007669"/>
    <property type="project" value="UniProtKB-KW"/>
</dbReference>
<evidence type="ECO:0000256" key="1">
    <source>
        <dbReference type="ARBA" id="ARBA00001946"/>
    </source>
</evidence>
<dbReference type="EMBL" id="BARU01040460">
    <property type="protein sequence ID" value="GAH78013.1"/>
    <property type="molecule type" value="Genomic_DNA"/>
</dbReference>
<sequence>MKDYYSELKDYFLSGGKRIRPLLCIAAYNGFSKDNDDKIILPSVGVEFLHNASLIHDDIIDKDNFRRGKPSFHFRFRNYHQQYNLKKMLDVDFGNSIGIIGGDSAFILGLEAHLFNKFENALKLKAIDYYEQAFIGIINGVLIETDMVNQKNLSVADYINMISLKTSALIEKSILIGANYAKVNEKYLKDLS</sequence>
<dbReference type="GO" id="GO:0008299">
    <property type="term" value="P:isoprenoid biosynthetic process"/>
    <property type="evidence" value="ECO:0007669"/>
    <property type="project" value="InterPro"/>
</dbReference>
<dbReference type="InterPro" id="IPR033749">
    <property type="entry name" value="Polyprenyl_synt_CS"/>
</dbReference>
<keyword evidence="5" id="KW-0460">Magnesium</keyword>
<evidence type="ECO:0000256" key="5">
    <source>
        <dbReference type="ARBA" id="ARBA00022842"/>
    </source>
</evidence>